<keyword evidence="2" id="KW-0560">Oxidoreductase</keyword>
<dbReference type="SUPFAM" id="SSF53720">
    <property type="entry name" value="ALDH-like"/>
    <property type="match status" value="1"/>
</dbReference>
<reference evidence="5" key="2">
    <citation type="submission" date="2018-02" db="UniProtKB">
        <authorList>
            <consortium name="EnsemblPlants"/>
        </authorList>
    </citation>
    <scope>IDENTIFICATION</scope>
    <source>
        <strain evidence="5">Williams 82</strain>
    </source>
</reference>
<comment type="subcellular location">
    <subcellularLocation>
        <location evidence="1">Mitochondrion matrix</location>
    </subcellularLocation>
</comment>
<dbReference type="AlphaFoldDB" id="A0A0R0KPF9"/>
<name>A0A0R0KPF9_SOYBN</name>
<dbReference type="SMR" id="A0A0R0KPF9"/>
<evidence type="ECO:0000313" key="6">
    <source>
        <dbReference type="Proteomes" id="UP000008827"/>
    </source>
</evidence>
<dbReference type="Pfam" id="PF00171">
    <property type="entry name" value="Aldedh"/>
    <property type="match status" value="1"/>
</dbReference>
<reference evidence="4 5" key="1">
    <citation type="journal article" date="2010" name="Nature">
        <title>Genome sequence of the palaeopolyploid soybean.</title>
        <authorList>
            <person name="Schmutz J."/>
            <person name="Cannon S.B."/>
            <person name="Schlueter J."/>
            <person name="Ma J."/>
            <person name="Mitros T."/>
            <person name="Nelson W."/>
            <person name="Hyten D.L."/>
            <person name="Song Q."/>
            <person name="Thelen J.J."/>
            <person name="Cheng J."/>
            <person name="Xu D."/>
            <person name="Hellsten U."/>
            <person name="May G.D."/>
            <person name="Yu Y."/>
            <person name="Sakurai T."/>
            <person name="Umezawa T."/>
            <person name="Bhattacharyya M.K."/>
            <person name="Sandhu D."/>
            <person name="Valliyodan B."/>
            <person name="Lindquist E."/>
            <person name="Peto M."/>
            <person name="Grant D."/>
            <person name="Shu S."/>
            <person name="Goodstein D."/>
            <person name="Barry K."/>
            <person name="Futrell-Griggs M."/>
            <person name="Abernathy B."/>
            <person name="Du J."/>
            <person name="Tian Z."/>
            <person name="Zhu L."/>
            <person name="Gill N."/>
            <person name="Joshi T."/>
            <person name="Libault M."/>
            <person name="Sethuraman A."/>
            <person name="Zhang X.-C."/>
            <person name="Shinozaki K."/>
            <person name="Nguyen H.T."/>
            <person name="Wing R.A."/>
            <person name="Cregan P."/>
            <person name="Specht J."/>
            <person name="Grimwood J."/>
            <person name="Rokhsar D."/>
            <person name="Stacey G."/>
            <person name="Shoemaker R.C."/>
            <person name="Jackson S.A."/>
        </authorList>
    </citation>
    <scope>NUCLEOTIDE SEQUENCE</scope>
    <source>
        <strain evidence="5">cv. Williams 82</strain>
        <tissue evidence="4">Callus</tissue>
    </source>
</reference>
<sequence>MISKPLSPARIQTNEAFGPVAPLLRFKTKEEAIRIANDTNAGLGSYALEYGLVGVNEGVISTEVAPFGGFKQSGLGREGSKYGMDEYLEPLIILVQLLSFEVCKTEFGYGLKNLEKRAYLCRIMCGGCFGSMGMG</sequence>
<dbReference type="Gene3D" id="3.40.309.10">
    <property type="entry name" value="Aldehyde Dehydrogenase, Chain A, domain 2"/>
    <property type="match status" value="1"/>
</dbReference>
<dbReference type="FunFam" id="3.40.605.10:FF:000026">
    <property type="entry name" value="Aldehyde dehydrogenase, putative"/>
    <property type="match status" value="1"/>
</dbReference>
<protein>
    <recommendedName>
        <fullName evidence="3">Aldehyde dehydrogenase domain-containing protein</fullName>
    </recommendedName>
</protein>
<dbReference type="InterPro" id="IPR016161">
    <property type="entry name" value="Ald_DH/histidinol_DH"/>
</dbReference>
<feature type="domain" description="Aldehyde dehydrogenase" evidence="3">
    <location>
        <begin position="9"/>
        <end position="89"/>
    </location>
</feature>
<dbReference type="PANTHER" id="PTHR43353:SF5">
    <property type="entry name" value="SUCCINATE-SEMIALDEHYDE DEHYDROGENASE, MITOCHONDRIAL"/>
    <property type="match status" value="1"/>
</dbReference>
<keyword evidence="6" id="KW-1185">Reference proteome</keyword>
<evidence type="ECO:0000313" key="5">
    <source>
        <dbReference type="EnsemblPlants" id="KRH65652"/>
    </source>
</evidence>
<dbReference type="GO" id="GO:0005759">
    <property type="term" value="C:mitochondrial matrix"/>
    <property type="evidence" value="ECO:0007669"/>
    <property type="project" value="UniProtKB-SubCell"/>
</dbReference>
<dbReference type="InParanoid" id="A0A0R0KPF9"/>
<dbReference type="EnsemblPlants" id="KRH65652">
    <property type="protein sequence ID" value="KRH65652"/>
    <property type="gene ID" value="GLYMA_03G052700"/>
</dbReference>
<reference evidence="4" key="3">
    <citation type="submission" date="2018-07" db="EMBL/GenBank/DDBJ databases">
        <title>WGS assembly of Glycine max.</title>
        <authorList>
            <person name="Schmutz J."/>
            <person name="Cannon S."/>
            <person name="Schlueter J."/>
            <person name="Ma J."/>
            <person name="Mitros T."/>
            <person name="Nelson W."/>
            <person name="Hyten D."/>
            <person name="Song Q."/>
            <person name="Thelen J."/>
            <person name="Cheng J."/>
            <person name="Xu D."/>
            <person name="Hellsten U."/>
            <person name="May G."/>
            <person name="Yu Y."/>
            <person name="Sakurai T."/>
            <person name="Umezawa T."/>
            <person name="Bhattacharyya M."/>
            <person name="Sandhu D."/>
            <person name="Valliyodan B."/>
            <person name="Lindquist E."/>
            <person name="Peto M."/>
            <person name="Grant D."/>
            <person name="Shu S."/>
            <person name="Goodstein D."/>
            <person name="Barry K."/>
            <person name="Futrell-Griggs M."/>
            <person name="Abernathy B."/>
            <person name="Du J."/>
            <person name="Tian Z."/>
            <person name="Zhu L."/>
            <person name="Gill N."/>
            <person name="Joshi T."/>
            <person name="Libault M."/>
            <person name="Sethuraman A."/>
            <person name="Zhang X."/>
            <person name="Shinozaki K."/>
            <person name="Nguyen H."/>
            <person name="Wing R."/>
            <person name="Cregan P."/>
            <person name="Specht J."/>
            <person name="Grimwood J."/>
            <person name="Rokhsar D."/>
            <person name="Stacey G."/>
            <person name="Shoemaker R."/>
            <person name="Jackson S."/>
        </authorList>
    </citation>
    <scope>NUCLEOTIDE SEQUENCE</scope>
    <source>
        <tissue evidence="4">Callus</tissue>
    </source>
</reference>
<evidence type="ECO:0000256" key="2">
    <source>
        <dbReference type="ARBA" id="ARBA00023002"/>
    </source>
</evidence>
<proteinExistence type="predicted"/>
<dbReference type="Proteomes" id="UP000008827">
    <property type="component" value="Chromosome 3"/>
</dbReference>
<evidence type="ECO:0000256" key="1">
    <source>
        <dbReference type="ARBA" id="ARBA00004305"/>
    </source>
</evidence>
<accession>A0A0R0KPF9</accession>
<dbReference type="STRING" id="3847.A0A0R0KPF9"/>
<organism evidence="4">
    <name type="scientific">Glycine max</name>
    <name type="common">Soybean</name>
    <name type="synonym">Glycine hispida</name>
    <dbReference type="NCBI Taxonomy" id="3847"/>
    <lineage>
        <taxon>Eukaryota</taxon>
        <taxon>Viridiplantae</taxon>
        <taxon>Streptophyta</taxon>
        <taxon>Embryophyta</taxon>
        <taxon>Tracheophyta</taxon>
        <taxon>Spermatophyta</taxon>
        <taxon>Magnoliopsida</taxon>
        <taxon>eudicotyledons</taxon>
        <taxon>Gunneridae</taxon>
        <taxon>Pentapetalae</taxon>
        <taxon>rosids</taxon>
        <taxon>fabids</taxon>
        <taxon>Fabales</taxon>
        <taxon>Fabaceae</taxon>
        <taxon>Papilionoideae</taxon>
        <taxon>50 kb inversion clade</taxon>
        <taxon>NPAAA clade</taxon>
        <taxon>indigoferoid/millettioid clade</taxon>
        <taxon>Phaseoleae</taxon>
        <taxon>Glycine</taxon>
        <taxon>Glycine subgen. Soja</taxon>
    </lineage>
</organism>
<dbReference type="Gramene" id="KRH65652">
    <property type="protein sequence ID" value="KRH65652"/>
    <property type="gene ID" value="GLYMA_03G052700"/>
</dbReference>
<evidence type="ECO:0000313" key="4">
    <source>
        <dbReference type="EMBL" id="KRH65652.1"/>
    </source>
</evidence>
<dbReference type="PaxDb" id="3847-GLYMA03G06830.1"/>
<gene>
    <name evidence="4" type="ORF">GLYMA_03G052700</name>
</gene>
<dbReference type="PANTHER" id="PTHR43353">
    <property type="entry name" value="SUCCINATE-SEMIALDEHYDE DEHYDROGENASE, MITOCHONDRIAL"/>
    <property type="match status" value="1"/>
</dbReference>
<dbReference type="InterPro" id="IPR016163">
    <property type="entry name" value="Ald_DH_C"/>
</dbReference>
<dbReference type="InterPro" id="IPR015590">
    <property type="entry name" value="Aldehyde_DH_dom"/>
</dbReference>
<evidence type="ECO:0000259" key="3">
    <source>
        <dbReference type="Pfam" id="PF00171"/>
    </source>
</evidence>
<dbReference type="GO" id="GO:0016620">
    <property type="term" value="F:oxidoreductase activity, acting on the aldehyde or oxo group of donors, NAD or NADP as acceptor"/>
    <property type="evidence" value="ECO:0007669"/>
    <property type="project" value="InterPro"/>
</dbReference>
<dbReference type="EMBL" id="CM000836">
    <property type="protein sequence ID" value="KRH65652.1"/>
    <property type="molecule type" value="Genomic_DNA"/>
</dbReference>
<dbReference type="InterPro" id="IPR050740">
    <property type="entry name" value="Aldehyde_DH_Superfamily"/>
</dbReference>